<dbReference type="EMBL" id="CM056815">
    <property type="protein sequence ID" value="KAJ8629028.1"/>
    <property type="molecule type" value="Genomic_DNA"/>
</dbReference>
<gene>
    <name evidence="1" type="ORF">MRB53_022351</name>
</gene>
<protein>
    <submittedName>
        <fullName evidence="1">Uncharacterized protein</fullName>
    </submittedName>
</protein>
<organism evidence="1 2">
    <name type="scientific">Persea americana</name>
    <name type="common">Avocado</name>
    <dbReference type="NCBI Taxonomy" id="3435"/>
    <lineage>
        <taxon>Eukaryota</taxon>
        <taxon>Viridiplantae</taxon>
        <taxon>Streptophyta</taxon>
        <taxon>Embryophyta</taxon>
        <taxon>Tracheophyta</taxon>
        <taxon>Spermatophyta</taxon>
        <taxon>Magnoliopsida</taxon>
        <taxon>Magnoliidae</taxon>
        <taxon>Laurales</taxon>
        <taxon>Lauraceae</taxon>
        <taxon>Persea</taxon>
    </lineage>
</organism>
<keyword evidence="2" id="KW-1185">Reference proteome</keyword>
<evidence type="ECO:0000313" key="2">
    <source>
        <dbReference type="Proteomes" id="UP001234297"/>
    </source>
</evidence>
<proteinExistence type="predicted"/>
<reference evidence="1 2" key="1">
    <citation type="journal article" date="2022" name="Hortic Res">
        <title>A haplotype resolved chromosomal level avocado genome allows analysis of novel avocado genes.</title>
        <authorList>
            <person name="Nath O."/>
            <person name="Fletcher S.J."/>
            <person name="Hayward A."/>
            <person name="Shaw L.M."/>
            <person name="Masouleh A.K."/>
            <person name="Furtado A."/>
            <person name="Henry R.J."/>
            <person name="Mitter N."/>
        </authorList>
    </citation>
    <scope>NUCLEOTIDE SEQUENCE [LARGE SCALE GENOMIC DNA]</scope>
    <source>
        <strain evidence="2">cv. Hass</strain>
    </source>
</reference>
<evidence type="ECO:0000313" key="1">
    <source>
        <dbReference type="EMBL" id="KAJ8629028.1"/>
    </source>
</evidence>
<comment type="caution">
    <text evidence="1">The sequence shown here is derived from an EMBL/GenBank/DDBJ whole genome shotgun (WGS) entry which is preliminary data.</text>
</comment>
<name>A0ACC2L6N8_PERAE</name>
<accession>A0ACC2L6N8</accession>
<dbReference type="Proteomes" id="UP001234297">
    <property type="component" value="Chromosome 7"/>
</dbReference>
<sequence length="593" mass="66686">MFLIHTPSSNGPHKIIWRCLEPAPVPSKLANTIMGDMSAAPSDRFGKLGSDNISEEEKKIRGASFKKKAMNASSKFKHSLAKKSRRNSRVFSISIEDVHDAEEVKAVDAFRQALILDELLPSRHDDYHMMLRFLKARKLDIEKTKQMWADTLRWRKEFGADTIIEDFEFKEVDEVLQHYPQGHHGVDKEGRPVYIETLGKLVQLLQEDTSIKAQQFWMYREWDLKILARLQGNSLCNFRRLMTLCRMFIINAGSGFRMLWNTIKSFLDPKTTAKIHVLGNKYQSKLLEVIDASELPEFFGGTCTCADQGGCMRSDKGPWKDPEILKRVQNGEAKCRKMMDIEEKTISEEIEYPKGSESFKGENILGANGKKSMRLSQGFVEHPKISPIGGKVPRSHGNFPDTYDKDIPVVDKVVDASWKRGQDEKLALAKAGNGSQMFGGVMAFVTGVVAILRLARNMPSNINDAALERAASVYGIDTMVNGQKQHQQLPFPIISAADFSSAVKRLGQLEEKVRALSVKPAQMPFDKEEKLDGAVSRIEAIETELMGTKKALEDALAQQEEILAYIEKRKKKKRMLGSSVVESFLVVARGGES</sequence>